<evidence type="ECO:0000256" key="3">
    <source>
        <dbReference type="ARBA" id="ARBA00022989"/>
    </source>
</evidence>
<protein>
    <submittedName>
        <fullName evidence="6">PQ loop repeat protein</fullName>
    </submittedName>
</protein>
<proteinExistence type="predicted"/>
<organism evidence="6 7">
    <name type="scientific">Caedimonas varicaedens</name>
    <dbReference type="NCBI Taxonomy" id="1629334"/>
    <lineage>
        <taxon>Bacteria</taxon>
        <taxon>Pseudomonadati</taxon>
        <taxon>Pseudomonadota</taxon>
        <taxon>Alphaproteobacteria</taxon>
        <taxon>Holosporales</taxon>
        <taxon>Caedimonadaceae</taxon>
        <taxon>Caedimonas</taxon>
    </lineage>
</organism>
<dbReference type="EMBL" id="BBVC01000023">
    <property type="protein sequence ID" value="GAO98033.1"/>
    <property type="molecule type" value="Genomic_DNA"/>
</dbReference>
<evidence type="ECO:0000256" key="2">
    <source>
        <dbReference type="ARBA" id="ARBA00022692"/>
    </source>
</evidence>
<keyword evidence="4 5" id="KW-0472">Membrane</keyword>
<accession>A0A0K8MCV5</accession>
<dbReference type="Proteomes" id="UP000036771">
    <property type="component" value="Unassembled WGS sequence"/>
</dbReference>
<feature type="transmembrane region" description="Helical" evidence="5">
    <location>
        <begin position="43"/>
        <end position="60"/>
    </location>
</feature>
<feature type="transmembrane region" description="Helical" evidence="5">
    <location>
        <begin position="66"/>
        <end position="85"/>
    </location>
</feature>
<dbReference type="InterPro" id="IPR006603">
    <property type="entry name" value="PQ-loop_rpt"/>
</dbReference>
<evidence type="ECO:0000256" key="1">
    <source>
        <dbReference type="ARBA" id="ARBA00004141"/>
    </source>
</evidence>
<evidence type="ECO:0000313" key="6">
    <source>
        <dbReference type="EMBL" id="GAO98033.1"/>
    </source>
</evidence>
<evidence type="ECO:0000313" key="7">
    <source>
        <dbReference type="Proteomes" id="UP000036771"/>
    </source>
</evidence>
<name>A0A0K8MCV5_9PROT</name>
<dbReference type="GO" id="GO:0016020">
    <property type="term" value="C:membrane"/>
    <property type="evidence" value="ECO:0007669"/>
    <property type="project" value="UniProtKB-SubCell"/>
</dbReference>
<dbReference type="AlphaFoldDB" id="A0A0K8MCV5"/>
<keyword evidence="7" id="KW-1185">Reference proteome</keyword>
<comment type="caution">
    <text evidence="6">The sequence shown here is derived from an EMBL/GenBank/DDBJ whole genome shotgun (WGS) entry which is preliminary data.</text>
</comment>
<evidence type="ECO:0000256" key="5">
    <source>
        <dbReference type="SAM" id="Phobius"/>
    </source>
</evidence>
<sequence>MMTDFLDADMLGAVAGFVSTLSFLPQVLKVWRTRSTRGISTGMYALYCFSLLLWGSYAWLIESWPLLVTEIATGLMTGYILVMSIKGFDDDD</sequence>
<dbReference type="Pfam" id="PF04193">
    <property type="entry name" value="PQ-loop"/>
    <property type="match status" value="1"/>
</dbReference>
<comment type="subcellular location">
    <subcellularLocation>
        <location evidence="1">Membrane</location>
        <topology evidence="1">Multi-pass membrane protein</topology>
    </subcellularLocation>
</comment>
<evidence type="ECO:0000256" key="4">
    <source>
        <dbReference type="ARBA" id="ARBA00023136"/>
    </source>
</evidence>
<dbReference type="Gene3D" id="1.20.1280.290">
    <property type="match status" value="1"/>
</dbReference>
<reference evidence="6 7" key="1">
    <citation type="submission" date="2015-03" db="EMBL/GenBank/DDBJ databases">
        <title>Caedibacter varicaedens, whole genome shotgun sequence.</title>
        <authorList>
            <person name="Suzuki H."/>
            <person name="Dapper A.L."/>
            <person name="Gibson A.K."/>
            <person name="Jackson C."/>
            <person name="Lee H."/>
            <person name="Pejaver V.R."/>
            <person name="Doak T."/>
            <person name="Lynch M."/>
        </authorList>
    </citation>
    <scope>NUCLEOTIDE SEQUENCE [LARGE SCALE GENOMIC DNA]</scope>
</reference>
<dbReference type="OrthoDB" id="9814012at2"/>
<keyword evidence="2 5" id="KW-0812">Transmembrane</keyword>
<keyword evidence="3 5" id="KW-1133">Transmembrane helix</keyword>
<feature type="transmembrane region" description="Helical" evidence="5">
    <location>
        <begin position="12"/>
        <end position="31"/>
    </location>
</feature>
<gene>
    <name evidence="6" type="ORF">Cva_00676</name>
</gene>